<keyword evidence="1" id="KW-0812">Transmembrane</keyword>
<reference evidence="2 3" key="1">
    <citation type="journal article" date="2020" name="Harmful Algae">
        <title>Molecular and morphological characterization of a novel dihydroanatoxin-a producing Microcoleus species (cyanobacteria) from the Russian River, California, USA.</title>
        <authorList>
            <person name="Conklin K.Y."/>
            <person name="Stancheva R."/>
            <person name="Otten T.G."/>
            <person name="Fadness R."/>
            <person name="Boyer G.L."/>
            <person name="Read B."/>
            <person name="Zhang X."/>
            <person name="Sheath R.G."/>
        </authorList>
    </citation>
    <scope>NUCLEOTIDE SEQUENCE [LARGE SCALE GENOMIC DNA]</scope>
    <source>
        <strain evidence="2 3">PTRS2</strain>
    </source>
</reference>
<feature type="non-terminal residue" evidence="2">
    <location>
        <position position="87"/>
    </location>
</feature>
<gene>
    <name evidence="2" type="ORF">WMG39_28530</name>
</gene>
<keyword evidence="1" id="KW-0472">Membrane</keyword>
<protein>
    <submittedName>
        <fullName evidence="2">ATP-grasp enzyme</fullName>
    </submittedName>
</protein>
<evidence type="ECO:0000313" key="3">
    <source>
        <dbReference type="Proteomes" id="UP001384579"/>
    </source>
</evidence>
<accession>A0ABU8YWT7</accession>
<sequence>MKTISVAAMPSEQEKNAGTRRFQTALKTIVTLTLLLLVMPLNLTLTIIALLRSILKPFQSRSPMANNPQTILISGGKMTKALQLARS</sequence>
<keyword evidence="1" id="KW-1133">Transmembrane helix</keyword>
<name>A0ABU8YWT7_9CYAN</name>
<evidence type="ECO:0000313" key="2">
    <source>
        <dbReference type="EMBL" id="MEK0188763.1"/>
    </source>
</evidence>
<organism evidence="2 3">
    <name type="scientific">Microcoleus anatoxicus PTRS2</name>
    <dbReference type="NCBI Taxonomy" id="2705321"/>
    <lineage>
        <taxon>Bacteria</taxon>
        <taxon>Bacillati</taxon>
        <taxon>Cyanobacteriota</taxon>
        <taxon>Cyanophyceae</taxon>
        <taxon>Oscillatoriophycideae</taxon>
        <taxon>Oscillatoriales</taxon>
        <taxon>Microcoleaceae</taxon>
        <taxon>Microcoleus</taxon>
        <taxon>Microcoleus anatoxicus</taxon>
    </lineage>
</organism>
<keyword evidence="3" id="KW-1185">Reference proteome</keyword>
<evidence type="ECO:0000256" key="1">
    <source>
        <dbReference type="SAM" id="Phobius"/>
    </source>
</evidence>
<feature type="transmembrane region" description="Helical" evidence="1">
    <location>
        <begin position="29"/>
        <end position="51"/>
    </location>
</feature>
<comment type="caution">
    <text evidence="2">The sequence shown here is derived from an EMBL/GenBank/DDBJ whole genome shotgun (WGS) entry which is preliminary data.</text>
</comment>
<dbReference type="EMBL" id="JBBLXS010000747">
    <property type="protein sequence ID" value="MEK0188763.1"/>
    <property type="molecule type" value="Genomic_DNA"/>
</dbReference>
<proteinExistence type="predicted"/>
<dbReference type="Proteomes" id="UP001384579">
    <property type="component" value="Unassembled WGS sequence"/>
</dbReference>